<organism evidence="1 2">
    <name type="scientific">Pullulanibacillus pueri</name>
    <dbReference type="NCBI Taxonomy" id="1437324"/>
    <lineage>
        <taxon>Bacteria</taxon>
        <taxon>Bacillati</taxon>
        <taxon>Bacillota</taxon>
        <taxon>Bacilli</taxon>
        <taxon>Bacillales</taxon>
        <taxon>Sporolactobacillaceae</taxon>
        <taxon>Pullulanibacillus</taxon>
    </lineage>
</organism>
<dbReference type="EMBL" id="BMFV01000012">
    <property type="protein sequence ID" value="GGH81410.1"/>
    <property type="molecule type" value="Genomic_DNA"/>
</dbReference>
<name>A0A8J2ZVY5_9BACL</name>
<comment type="caution">
    <text evidence="1">The sequence shown here is derived from an EMBL/GenBank/DDBJ whole genome shotgun (WGS) entry which is preliminary data.</text>
</comment>
<proteinExistence type="predicted"/>
<gene>
    <name evidence="1" type="ORF">GCM10007096_19270</name>
</gene>
<reference evidence="1" key="1">
    <citation type="journal article" date="2014" name="Int. J. Syst. Evol. Microbiol.">
        <title>Complete genome sequence of Corynebacterium casei LMG S-19264T (=DSM 44701T), isolated from a smear-ripened cheese.</title>
        <authorList>
            <consortium name="US DOE Joint Genome Institute (JGI-PGF)"/>
            <person name="Walter F."/>
            <person name="Albersmeier A."/>
            <person name="Kalinowski J."/>
            <person name="Ruckert C."/>
        </authorList>
    </citation>
    <scope>NUCLEOTIDE SEQUENCE</scope>
    <source>
        <strain evidence="1">CGMCC 1.12777</strain>
    </source>
</reference>
<dbReference type="InterPro" id="IPR003737">
    <property type="entry name" value="GlcNAc_PI_deacetylase-related"/>
</dbReference>
<dbReference type="RefSeq" id="WP_188497189.1">
    <property type="nucleotide sequence ID" value="NZ_BMFV01000012.1"/>
</dbReference>
<accession>A0A8J2ZVY5</accession>
<evidence type="ECO:0000313" key="2">
    <source>
        <dbReference type="Proteomes" id="UP000656813"/>
    </source>
</evidence>
<dbReference type="GO" id="GO:0016811">
    <property type="term" value="F:hydrolase activity, acting on carbon-nitrogen (but not peptide) bonds, in linear amides"/>
    <property type="evidence" value="ECO:0007669"/>
    <property type="project" value="TreeGrafter"/>
</dbReference>
<dbReference type="PANTHER" id="PTHR12993:SF11">
    <property type="entry name" value="N-ACETYLGLUCOSAMINYL-PHOSPHATIDYLINOSITOL DE-N-ACETYLASE"/>
    <property type="match status" value="1"/>
</dbReference>
<dbReference type="Proteomes" id="UP000656813">
    <property type="component" value="Unassembled WGS sequence"/>
</dbReference>
<keyword evidence="2" id="KW-1185">Reference proteome</keyword>
<evidence type="ECO:0000313" key="1">
    <source>
        <dbReference type="EMBL" id="GGH81410.1"/>
    </source>
</evidence>
<dbReference type="SUPFAM" id="SSF102588">
    <property type="entry name" value="LmbE-like"/>
    <property type="match status" value="1"/>
</dbReference>
<dbReference type="PANTHER" id="PTHR12993">
    <property type="entry name" value="N-ACETYLGLUCOSAMINYL-PHOSPHATIDYLINOSITOL DE-N-ACETYLASE-RELATED"/>
    <property type="match status" value="1"/>
</dbReference>
<dbReference type="Pfam" id="PF02585">
    <property type="entry name" value="PIG-L"/>
    <property type="match status" value="1"/>
</dbReference>
<dbReference type="Gene3D" id="3.40.50.10320">
    <property type="entry name" value="LmbE-like"/>
    <property type="match status" value="1"/>
</dbReference>
<dbReference type="InterPro" id="IPR024078">
    <property type="entry name" value="LmbE-like_dom_sf"/>
</dbReference>
<dbReference type="AlphaFoldDB" id="A0A8J2ZVY5"/>
<reference evidence="1" key="2">
    <citation type="submission" date="2020-09" db="EMBL/GenBank/DDBJ databases">
        <authorList>
            <person name="Sun Q."/>
            <person name="Zhou Y."/>
        </authorList>
    </citation>
    <scope>NUCLEOTIDE SEQUENCE</scope>
    <source>
        <strain evidence="1">CGMCC 1.12777</strain>
    </source>
</reference>
<protein>
    <submittedName>
        <fullName evidence="1">Diacetylchitobiose deacetylase</fullName>
    </submittedName>
</protein>
<sequence>MISYSIPSSFNMKRALFIQPHPDDNEIGAGATIAKLIADGIEVHYLTVTNGESGSYNVTLSTQEIIEIRRKEQLKAGHLLGVKQFHWLNFLDGHLFDTEDLRAQMMKVVRQVNPDIIFTVDPWLPYEAHIDHSVTGRVASFVARTCGNPHFYPEQLTEGERPELKAIAYYTTHRPNTYINVDDFWELKLSAIQAHNSQFSGDHLDFLKAYFTQKAIQMAAKAPSPCQFAEGFKILSPLMLHSNVDALNM</sequence>